<dbReference type="GO" id="GO:0005524">
    <property type="term" value="F:ATP binding"/>
    <property type="evidence" value="ECO:0007669"/>
    <property type="project" value="InterPro"/>
</dbReference>
<dbReference type="InterPro" id="IPR051564">
    <property type="entry name" value="LRR_receptor-like_kinase"/>
</dbReference>
<dbReference type="InterPro" id="IPR008271">
    <property type="entry name" value="Ser/Thr_kinase_AS"/>
</dbReference>
<dbReference type="PROSITE" id="PS00108">
    <property type="entry name" value="PROTEIN_KINASE_ST"/>
    <property type="match status" value="1"/>
</dbReference>
<protein>
    <recommendedName>
        <fullName evidence="1">Protein kinase domain-containing protein</fullName>
    </recommendedName>
</protein>
<comment type="caution">
    <text evidence="2">The sequence shown here is derived from an EMBL/GenBank/DDBJ whole genome shotgun (WGS) entry which is preliminary data.</text>
</comment>
<dbReference type="Pfam" id="PF00069">
    <property type="entry name" value="Pkinase"/>
    <property type="match status" value="1"/>
</dbReference>
<accession>A0AAP0HHL1</accession>
<evidence type="ECO:0000313" key="3">
    <source>
        <dbReference type="Proteomes" id="UP001419268"/>
    </source>
</evidence>
<dbReference type="GO" id="GO:0004672">
    <property type="term" value="F:protein kinase activity"/>
    <property type="evidence" value="ECO:0007669"/>
    <property type="project" value="InterPro"/>
</dbReference>
<keyword evidence="3" id="KW-1185">Reference proteome</keyword>
<dbReference type="PROSITE" id="PS50011">
    <property type="entry name" value="PROTEIN_KINASE_DOM"/>
    <property type="match status" value="1"/>
</dbReference>
<dbReference type="InterPro" id="IPR000719">
    <property type="entry name" value="Prot_kinase_dom"/>
</dbReference>
<dbReference type="Gene3D" id="1.10.510.10">
    <property type="entry name" value="Transferase(Phosphotransferase) domain 1"/>
    <property type="match status" value="1"/>
</dbReference>
<evidence type="ECO:0000313" key="2">
    <source>
        <dbReference type="EMBL" id="KAK9082950.1"/>
    </source>
</evidence>
<dbReference type="EMBL" id="JBBNAG010000013">
    <property type="protein sequence ID" value="KAK9082950.1"/>
    <property type="molecule type" value="Genomic_DNA"/>
</dbReference>
<dbReference type="PROSITE" id="PS51257">
    <property type="entry name" value="PROKAR_LIPOPROTEIN"/>
    <property type="match status" value="1"/>
</dbReference>
<name>A0AAP0HHL1_9MAGN</name>
<organism evidence="2 3">
    <name type="scientific">Stephania cephalantha</name>
    <dbReference type="NCBI Taxonomy" id="152367"/>
    <lineage>
        <taxon>Eukaryota</taxon>
        <taxon>Viridiplantae</taxon>
        <taxon>Streptophyta</taxon>
        <taxon>Embryophyta</taxon>
        <taxon>Tracheophyta</taxon>
        <taxon>Spermatophyta</taxon>
        <taxon>Magnoliopsida</taxon>
        <taxon>Ranunculales</taxon>
        <taxon>Menispermaceae</taxon>
        <taxon>Menispermoideae</taxon>
        <taxon>Cissampelideae</taxon>
        <taxon>Stephania</taxon>
    </lineage>
</organism>
<dbReference type="AlphaFoldDB" id="A0AAP0HHL1"/>
<dbReference type="PANTHER" id="PTHR48055">
    <property type="entry name" value="LEUCINE-RICH REPEAT RECEPTOR PROTEIN KINASE EMS1"/>
    <property type="match status" value="1"/>
</dbReference>
<dbReference type="GO" id="GO:0016020">
    <property type="term" value="C:membrane"/>
    <property type="evidence" value="ECO:0007669"/>
    <property type="project" value="TreeGrafter"/>
</dbReference>
<evidence type="ECO:0000259" key="1">
    <source>
        <dbReference type="PROSITE" id="PS50011"/>
    </source>
</evidence>
<dbReference type="PANTHER" id="PTHR48055:SF46">
    <property type="entry name" value="LEUCINE-RICH REPEAT SERINE_THREONINE-PROTEIN KINASE 1"/>
    <property type="match status" value="1"/>
</dbReference>
<sequence length="122" mass="13498">MAVSPRLCMGSNPCWWTGCQGIYNIAIGVAQGVAYLHHVCNPPVIHRDVKSSNILLDTNFDARITDFGLARIMAHKNETVSMVAGTYGYIAPEYGYTLKVDEKTDIYSYGVVLLELLTEENP</sequence>
<proteinExistence type="predicted"/>
<reference evidence="2 3" key="1">
    <citation type="submission" date="2024-01" db="EMBL/GenBank/DDBJ databases">
        <title>Genome assemblies of Stephania.</title>
        <authorList>
            <person name="Yang L."/>
        </authorList>
    </citation>
    <scope>NUCLEOTIDE SEQUENCE [LARGE SCALE GENOMIC DNA]</scope>
    <source>
        <strain evidence="2">JXDWG</strain>
        <tissue evidence="2">Leaf</tissue>
    </source>
</reference>
<dbReference type="InterPro" id="IPR011009">
    <property type="entry name" value="Kinase-like_dom_sf"/>
</dbReference>
<feature type="domain" description="Protein kinase" evidence="1">
    <location>
        <begin position="1"/>
        <end position="122"/>
    </location>
</feature>
<dbReference type="Proteomes" id="UP001419268">
    <property type="component" value="Unassembled WGS sequence"/>
</dbReference>
<dbReference type="SUPFAM" id="SSF56112">
    <property type="entry name" value="Protein kinase-like (PK-like)"/>
    <property type="match status" value="1"/>
</dbReference>
<gene>
    <name evidence="2" type="ORF">Scep_029421</name>
</gene>